<accession>A0A843VN00</accession>
<evidence type="ECO:0000256" key="1">
    <source>
        <dbReference type="SAM" id="MobiDB-lite"/>
    </source>
</evidence>
<name>A0A843VN00_COLES</name>
<feature type="compositionally biased region" description="Low complexity" evidence="1">
    <location>
        <begin position="51"/>
        <end position="60"/>
    </location>
</feature>
<keyword evidence="2" id="KW-0732">Signal</keyword>
<evidence type="ECO:0000256" key="2">
    <source>
        <dbReference type="SAM" id="SignalP"/>
    </source>
</evidence>
<dbReference type="EMBL" id="NMUH01002176">
    <property type="protein sequence ID" value="MQL98361.1"/>
    <property type="molecule type" value="Genomic_DNA"/>
</dbReference>
<gene>
    <name evidence="3" type="ORF">Taro_031071</name>
</gene>
<feature type="region of interest" description="Disordered" evidence="1">
    <location>
        <begin position="50"/>
        <end position="73"/>
    </location>
</feature>
<organism evidence="3 4">
    <name type="scientific">Colocasia esculenta</name>
    <name type="common">Wild taro</name>
    <name type="synonym">Arum esculentum</name>
    <dbReference type="NCBI Taxonomy" id="4460"/>
    <lineage>
        <taxon>Eukaryota</taxon>
        <taxon>Viridiplantae</taxon>
        <taxon>Streptophyta</taxon>
        <taxon>Embryophyta</taxon>
        <taxon>Tracheophyta</taxon>
        <taxon>Spermatophyta</taxon>
        <taxon>Magnoliopsida</taxon>
        <taxon>Liliopsida</taxon>
        <taxon>Araceae</taxon>
        <taxon>Aroideae</taxon>
        <taxon>Colocasieae</taxon>
        <taxon>Colocasia</taxon>
    </lineage>
</organism>
<evidence type="ECO:0000313" key="4">
    <source>
        <dbReference type="Proteomes" id="UP000652761"/>
    </source>
</evidence>
<keyword evidence="4" id="KW-1185">Reference proteome</keyword>
<dbReference type="AlphaFoldDB" id="A0A843VN00"/>
<feature type="chain" id="PRO_5032659618" evidence="2">
    <location>
        <begin position="20"/>
        <end position="73"/>
    </location>
</feature>
<reference evidence="3" key="1">
    <citation type="submission" date="2017-07" db="EMBL/GenBank/DDBJ databases">
        <title>Taro Niue Genome Assembly and Annotation.</title>
        <authorList>
            <person name="Atibalentja N."/>
            <person name="Keating K."/>
            <person name="Fields C.J."/>
        </authorList>
    </citation>
    <scope>NUCLEOTIDE SEQUENCE</scope>
    <source>
        <strain evidence="3">Niue_2</strain>
        <tissue evidence="3">Leaf</tissue>
    </source>
</reference>
<protein>
    <submittedName>
        <fullName evidence="3">Uncharacterized protein</fullName>
    </submittedName>
</protein>
<proteinExistence type="predicted"/>
<dbReference type="Proteomes" id="UP000652761">
    <property type="component" value="Unassembled WGS sequence"/>
</dbReference>
<feature type="signal peptide" evidence="2">
    <location>
        <begin position="1"/>
        <end position="19"/>
    </location>
</feature>
<sequence length="73" mass="8191">MTFTFAPLVESLFLHWAFTQYVIYMYVDDEHIAYGSSTQTVYGMARRRSWSGRGASQGSSDETPRGQGAIAEC</sequence>
<evidence type="ECO:0000313" key="3">
    <source>
        <dbReference type="EMBL" id="MQL98361.1"/>
    </source>
</evidence>
<comment type="caution">
    <text evidence="3">The sequence shown here is derived from an EMBL/GenBank/DDBJ whole genome shotgun (WGS) entry which is preliminary data.</text>
</comment>